<feature type="domain" description="PGG" evidence="4">
    <location>
        <begin position="284"/>
        <end position="375"/>
    </location>
</feature>
<keyword evidence="2" id="KW-0040">ANK repeat</keyword>
<dbReference type="EMBL" id="JAYMYQ010000002">
    <property type="protein sequence ID" value="KAK7351331.1"/>
    <property type="molecule type" value="Genomic_DNA"/>
</dbReference>
<name>A0AAN9MB68_CANGL</name>
<dbReference type="SMART" id="SM00248">
    <property type="entry name" value="ANK"/>
    <property type="match status" value="5"/>
</dbReference>
<dbReference type="Pfam" id="PF12796">
    <property type="entry name" value="Ank_2"/>
    <property type="match status" value="2"/>
</dbReference>
<dbReference type="SUPFAM" id="SSF48403">
    <property type="entry name" value="Ankyrin repeat"/>
    <property type="match status" value="1"/>
</dbReference>
<dbReference type="PANTHER" id="PTHR24128">
    <property type="entry name" value="HOMEOBOX PROTEIN WARIAI"/>
    <property type="match status" value="1"/>
</dbReference>
<dbReference type="Pfam" id="PF00023">
    <property type="entry name" value="Ank"/>
    <property type="match status" value="1"/>
</dbReference>
<dbReference type="GO" id="GO:0005886">
    <property type="term" value="C:plasma membrane"/>
    <property type="evidence" value="ECO:0007669"/>
    <property type="project" value="UniProtKB-SubCell"/>
</dbReference>
<evidence type="ECO:0000256" key="1">
    <source>
        <dbReference type="ARBA" id="ARBA00004413"/>
    </source>
</evidence>
<feature type="transmembrane region" description="Helical" evidence="3">
    <location>
        <begin position="380"/>
        <end position="400"/>
    </location>
</feature>
<keyword evidence="3" id="KW-0472">Membrane</keyword>
<dbReference type="InterPro" id="IPR026961">
    <property type="entry name" value="PGG_dom"/>
</dbReference>
<feature type="repeat" description="ANK" evidence="2">
    <location>
        <begin position="104"/>
        <end position="125"/>
    </location>
</feature>
<reference evidence="5 6" key="1">
    <citation type="submission" date="2024-01" db="EMBL/GenBank/DDBJ databases">
        <title>The genomes of 5 underutilized Papilionoideae crops provide insights into root nodulation and disease resistanc.</title>
        <authorList>
            <person name="Jiang F."/>
        </authorList>
    </citation>
    <scope>NUCLEOTIDE SEQUENCE [LARGE SCALE GENOMIC DNA]</scope>
    <source>
        <strain evidence="5">LVBAO_FW01</strain>
        <tissue evidence="5">Leaves</tissue>
    </source>
</reference>
<gene>
    <name evidence="5" type="ORF">VNO77_10699</name>
</gene>
<keyword evidence="6" id="KW-1185">Reference proteome</keyword>
<dbReference type="InterPro" id="IPR002110">
    <property type="entry name" value="Ankyrin_rpt"/>
</dbReference>
<comment type="subcellular location">
    <subcellularLocation>
        <location evidence="1">Cell membrane</location>
        <topology evidence="1">Peripheral membrane protein</topology>
        <orientation evidence="1">Cytoplasmic side</orientation>
    </subcellularLocation>
</comment>
<evidence type="ECO:0000256" key="2">
    <source>
        <dbReference type="PROSITE-ProRule" id="PRU00023"/>
    </source>
</evidence>
<dbReference type="Gene3D" id="1.25.40.20">
    <property type="entry name" value="Ankyrin repeat-containing domain"/>
    <property type="match status" value="2"/>
</dbReference>
<keyword evidence="3" id="KW-0812">Transmembrane</keyword>
<proteinExistence type="predicted"/>
<protein>
    <recommendedName>
        <fullName evidence="4">PGG domain-containing protein</fullName>
    </recommendedName>
</protein>
<dbReference type="Pfam" id="PF13962">
    <property type="entry name" value="PGG"/>
    <property type="match status" value="1"/>
</dbReference>
<evidence type="ECO:0000259" key="4">
    <source>
        <dbReference type="Pfam" id="PF13962"/>
    </source>
</evidence>
<accession>A0AAN9MB68</accession>
<comment type="caution">
    <text evidence="5">The sequence shown here is derived from an EMBL/GenBank/DDBJ whole genome shotgun (WGS) entry which is preliminary data.</text>
</comment>
<dbReference type="PROSITE" id="PS50297">
    <property type="entry name" value="ANK_REP_REGION"/>
    <property type="match status" value="1"/>
</dbReference>
<feature type="repeat" description="ANK" evidence="2">
    <location>
        <begin position="184"/>
        <end position="216"/>
    </location>
</feature>
<feature type="transmembrane region" description="Helical" evidence="3">
    <location>
        <begin position="352"/>
        <end position="373"/>
    </location>
</feature>
<evidence type="ECO:0000313" key="6">
    <source>
        <dbReference type="Proteomes" id="UP001367508"/>
    </source>
</evidence>
<evidence type="ECO:0000256" key="3">
    <source>
        <dbReference type="SAM" id="Phobius"/>
    </source>
</evidence>
<keyword evidence="3" id="KW-1133">Transmembrane helix</keyword>
<dbReference type="AlphaFoldDB" id="A0AAN9MB68"/>
<organism evidence="5 6">
    <name type="scientific">Canavalia gladiata</name>
    <name type="common">Sword bean</name>
    <name type="synonym">Dolichos gladiatus</name>
    <dbReference type="NCBI Taxonomy" id="3824"/>
    <lineage>
        <taxon>Eukaryota</taxon>
        <taxon>Viridiplantae</taxon>
        <taxon>Streptophyta</taxon>
        <taxon>Embryophyta</taxon>
        <taxon>Tracheophyta</taxon>
        <taxon>Spermatophyta</taxon>
        <taxon>Magnoliopsida</taxon>
        <taxon>eudicotyledons</taxon>
        <taxon>Gunneridae</taxon>
        <taxon>Pentapetalae</taxon>
        <taxon>rosids</taxon>
        <taxon>fabids</taxon>
        <taxon>Fabales</taxon>
        <taxon>Fabaceae</taxon>
        <taxon>Papilionoideae</taxon>
        <taxon>50 kb inversion clade</taxon>
        <taxon>NPAAA clade</taxon>
        <taxon>indigoferoid/millettioid clade</taxon>
        <taxon>Phaseoleae</taxon>
        <taxon>Canavalia</taxon>
    </lineage>
</organism>
<sequence length="454" mass="50980">MNEVLKAASEVGDIDLLYTLIQMEPNLLEHTDLVPFVDTPLHIAAAAGHASFATEIMRLKPSFGWKVNQYGLSPMHLALQNKHYKMVCRFIDINKELVRVKGREGLTPLHIVTQRGKIDLVAKFLSACPASVEDVTVQSDTALHIAVRYNQLQALEVLVGWLRRNCQRHAHHQQKRVLNWKDEAGNTILHLSVLKGFPQAVRLLIDSNIDINAKNLEDSTALDIVENQTHAYSAEIRDMLVRGGGLRSFSLTNPPLLEEELRNKIMFNERVAICVTRLRRRISHDTRNAMLVVAILFATSTYEAALTPPGGVYEADSSVVSFMKTDSASLKHVDDETRHSVGKVVMKMRMFILFWSFNTCSFYLSILMICLLMPRGRISVLVTCPLSIFCGCYVFSMLAISPSLSLTIATVVMPGVLIALYCRGILTYVRLAKKLKMYGSEKEDKSKFSGGNRW</sequence>
<dbReference type="PANTHER" id="PTHR24128:SF24">
    <property type="entry name" value="ANKYRIN REPEAT PROTEIN"/>
    <property type="match status" value="1"/>
</dbReference>
<evidence type="ECO:0000313" key="5">
    <source>
        <dbReference type="EMBL" id="KAK7351331.1"/>
    </source>
</evidence>
<dbReference type="PROSITE" id="PS50088">
    <property type="entry name" value="ANK_REPEAT"/>
    <property type="match status" value="2"/>
</dbReference>
<feature type="transmembrane region" description="Helical" evidence="3">
    <location>
        <begin position="406"/>
        <end position="429"/>
    </location>
</feature>
<dbReference type="InterPro" id="IPR036770">
    <property type="entry name" value="Ankyrin_rpt-contain_sf"/>
</dbReference>
<dbReference type="Proteomes" id="UP001367508">
    <property type="component" value="Unassembled WGS sequence"/>
</dbReference>